<gene>
    <name evidence="2" type="ORF">I5L03_01780</name>
</gene>
<reference evidence="2 3" key="1">
    <citation type="submission" date="2020-11" db="EMBL/GenBank/DDBJ databases">
        <title>Erythrobacter sediminis sp. nov., a marine bacterium from a tidal flat of Garorim Bay.</title>
        <authorList>
            <person name="Kim D."/>
            <person name="Yoo Y."/>
            <person name="Kim J.-J."/>
        </authorList>
    </citation>
    <scope>NUCLEOTIDE SEQUENCE [LARGE SCALE GENOMIC DNA]</scope>
    <source>
        <strain evidence="2 3">JGD-13</strain>
    </source>
</reference>
<name>A0ABS0N0Q9_9SPHN</name>
<accession>A0ABS0N0Q9</accession>
<protein>
    <submittedName>
        <fullName evidence="2">Diacylglycerol kinase</fullName>
    </submittedName>
</protein>
<evidence type="ECO:0000313" key="3">
    <source>
        <dbReference type="Proteomes" id="UP000602442"/>
    </source>
</evidence>
<organism evidence="2 3">
    <name type="scientific">Aurantiacibacter sediminis</name>
    <dbReference type="NCBI Taxonomy" id="2793064"/>
    <lineage>
        <taxon>Bacteria</taxon>
        <taxon>Pseudomonadati</taxon>
        <taxon>Pseudomonadota</taxon>
        <taxon>Alphaproteobacteria</taxon>
        <taxon>Sphingomonadales</taxon>
        <taxon>Erythrobacteraceae</taxon>
        <taxon>Aurantiacibacter</taxon>
    </lineage>
</organism>
<dbReference type="InterPro" id="IPR016064">
    <property type="entry name" value="NAD/diacylglycerol_kinase_sf"/>
</dbReference>
<comment type="caution">
    <text evidence="2">The sequence shown here is derived from an EMBL/GenBank/DDBJ whole genome shotgun (WGS) entry which is preliminary data.</text>
</comment>
<dbReference type="EMBL" id="JAEANY010000001">
    <property type="protein sequence ID" value="MBH5321312.1"/>
    <property type="molecule type" value="Genomic_DNA"/>
</dbReference>
<dbReference type="GO" id="GO:0016301">
    <property type="term" value="F:kinase activity"/>
    <property type="evidence" value="ECO:0007669"/>
    <property type="project" value="UniProtKB-KW"/>
</dbReference>
<proteinExistence type="predicted"/>
<sequence length="342" mass="36535">MHKTIHLFDRLPQVDAREEAETEFVRPSMRKEPLIGVIRNARSHRNNNGNASGDLPAGVLVATPEKRGELPTILADFAAKQVDCIAIDGGDGTVRDILTCGAGVFGDSWPDLIILPNGKTNALGLDLGLPPGWSLAEAIAAVKRGNTVRRRPMVIAQRENPAAQVRGFIMGAGVFNRAIALGQRSHDLGAFNAAAVGVTAAWSVLQALLGRAGNPWRRGTYMKLRTSDGAEIPHAGGLPADERFLVLASTLANFPAGLDPFRGMEEPLRMAVLDNPRRGLLLRIGSLMRGNASDATLRRGAHLVGDETLEVDIADSFILDGEAFPSGHYILSAGTPLRFVVP</sequence>
<feature type="domain" description="DAGKc" evidence="1">
    <location>
        <begin position="61"/>
        <end position="162"/>
    </location>
</feature>
<dbReference type="SUPFAM" id="SSF111331">
    <property type="entry name" value="NAD kinase/diacylglycerol kinase-like"/>
    <property type="match status" value="1"/>
</dbReference>
<evidence type="ECO:0000313" key="2">
    <source>
        <dbReference type="EMBL" id="MBH5321312.1"/>
    </source>
</evidence>
<dbReference type="InterPro" id="IPR001206">
    <property type="entry name" value="Diacylglycerol_kinase_cat_dom"/>
</dbReference>
<keyword evidence="3" id="KW-1185">Reference proteome</keyword>
<keyword evidence="2" id="KW-0418">Kinase</keyword>
<dbReference type="Proteomes" id="UP000602442">
    <property type="component" value="Unassembled WGS sequence"/>
</dbReference>
<dbReference type="InterPro" id="IPR017438">
    <property type="entry name" value="ATP-NAD_kinase_N"/>
</dbReference>
<dbReference type="Pfam" id="PF00781">
    <property type="entry name" value="DAGK_cat"/>
    <property type="match status" value="1"/>
</dbReference>
<keyword evidence="2" id="KW-0808">Transferase</keyword>
<dbReference type="PROSITE" id="PS50146">
    <property type="entry name" value="DAGK"/>
    <property type="match status" value="1"/>
</dbReference>
<dbReference type="RefSeq" id="WP_197919990.1">
    <property type="nucleotide sequence ID" value="NZ_CAWPTA010000006.1"/>
</dbReference>
<dbReference type="Gene3D" id="3.40.50.10330">
    <property type="entry name" value="Probable inorganic polyphosphate/atp-NAD kinase, domain 1"/>
    <property type="match status" value="1"/>
</dbReference>
<evidence type="ECO:0000259" key="1">
    <source>
        <dbReference type="PROSITE" id="PS50146"/>
    </source>
</evidence>